<keyword evidence="2" id="KW-0720">Serine protease</keyword>
<dbReference type="PANTHER" id="PTHR24260">
    <property type="match status" value="1"/>
</dbReference>
<keyword evidence="2 5" id="KW-0645">Protease</keyword>
<reference evidence="5 6" key="1">
    <citation type="submission" date="2017-04" db="EMBL/GenBank/DDBJ databases">
        <title>Whole genome sequence of Bdellovibrio bacteriovorus strain SSB218315.</title>
        <authorList>
            <person name="Oyedara O."/>
            <person name="Rodriguez-Perez M.A."/>
        </authorList>
    </citation>
    <scope>NUCLEOTIDE SEQUENCE [LARGE SCALE GENOMIC DNA]</scope>
    <source>
        <strain evidence="5 6">SSB218315</strain>
    </source>
</reference>
<dbReference type="PROSITE" id="PS51257">
    <property type="entry name" value="PROKAR_LIPOPROTEIN"/>
    <property type="match status" value="1"/>
</dbReference>
<dbReference type="GO" id="GO:0004252">
    <property type="term" value="F:serine-type endopeptidase activity"/>
    <property type="evidence" value="ECO:0007669"/>
    <property type="project" value="InterPro"/>
</dbReference>
<proteinExistence type="predicted"/>
<evidence type="ECO:0000256" key="3">
    <source>
        <dbReference type="SAM" id="SignalP"/>
    </source>
</evidence>
<dbReference type="SUPFAM" id="SSF50494">
    <property type="entry name" value="Trypsin-like serine proteases"/>
    <property type="match status" value="1"/>
</dbReference>
<gene>
    <name evidence="5" type="ORF">B9G79_15570</name>
</gene>
<dbReference type="GO" id="GO:0006508">
    <property type="term" value="P:proteolysis"/>
    <property type="evidence" value="ECO:0007669"/>
    <property type="project" value="UniProtKB-KW"/>
</dbReference>
<dbReference type="OrthoDB" id="5289919at2"/>
<accession>A0A1Z3NBT0</accession>
<evidence type="ECO:0000259" key="4">
    <source>
        <dbReference type="PROSITE" id="PS50240"/>
    </source>
</evidence>
<dbReference type="InterPro" id="IPR001254">
    <property type="entry name" value="Trypsin_dom"/>
</dbReference>
<keyword evidence="1" id="KW-1015">Disulfide bond</keyword>
<feature type="chain" id="PRO_5013346152" evidence="3">
    <location>
        <begin position="20"/>
        <end position="277"/>
    </location>
</feature>
<keyword evidence="3" id="KW-0732">Signal</keyword>
<dbReference type="EMBL" id="CP020946">
    <property type="protein sequence ID" value="ASD64881.1"/>
    <property type="molecule type" value="Genomic_DNA"/>
</dbReference>
<feature type="domain" description="Peptidase S1" evidence="4">
    <location>
        <begin position="36"/>
        <end position="269"/>
    </location>
</feature>
<dbReference type="PROSITE" id="PS00135">
    <property type="entry name" value="TRYPSIN_SER"/>
    <property type="match status" value="1"/>
</dbReference>
<keyword evidence="2" id="KW-0378">Hydrolase</keyword>
<dbReference type="InterPro" id="IPR043504">
    <property type="entry name" value="Peptidase_S1_PA_chymotrypsin"/>
</dbReference>
<dbReference type="Proteomes" id="UP000197003">
    <property type="component" value="Chromosome"/>
</dbReference>
<evidence type="ECO:0000313" key="6">
    <source>
        <dbReference type="Proteomes" id="UP000197003"/>
    </source>
</evidence>
<dbReference type="Pfam" id="PF00089">
    <property type="entry name" value="Trypsin"/>
    <property type="match status" value="1"/>
</dbReference>
<evidence type="ECO:0000256" key="1">
    <source>
        <dbReference type="ARBA" id="ARBA00023157"/>
    </source>
</evidence>
<dbReference type="PRINTS" id="PR00722">
    <property type="entry name" value="CHYMOTRYPSIN"/>
</dbReference>
<dbReference type="PROSITE" id="PS00134">
    <property type="entry name" value="TRYPSIN_HIS"/>
    <property type="match status" value="1"/>
</dbReference>
<dbReference type="InterPro" id="IPR033116">
    <property type="entry name" value="TRYPSIN_SER"/>
</dbReference>
<dbReference type="PROSITE" id="PS50240">
    <property type="entry name" value="TRYPSIN_DOM"/>
    <property type="match status" value="1"/>
</dbReference>
<organism evidence="5 6">
    <name type="scientific">Bdellovibrio bacteriovorus</name>
    <dbReference type="NCBI Taxonomy" id="959"/>
    <lineage>
        <taxon>Bacteria</taxon>
        <taxon>Pseudomonadati</taxon>
        <taxon>Bdellovibrionota</taxon>
        <taxon>Bdellovibrionia</taxon>
        <taxon>Bdellovibrionales</taxon>
        <taxon>Pseudobdellovibrionaceae</taxon>
        <taxon>Bdellovibrio</taxon>
    </lineage>
</organism>
<dbReference type="InterPro" id="IPR009003">
    <property type="entry name" value="Peptidase_S1_PA"/>
</dbReference>
<dbReference type="RefSeq" id="WP_088566310.1">
    <property type="nucleotide sequence ID" value="NZ_CP020946.1"/>
</dbReference>
<dbReference type="Gene3D" id="2.40.10.10">
    <property type="entry name" value="Trypsin-like serine proteases"/>
    <property type="match status" value="1"/>
</dbReference>
<evidence type="ECO:0000256" key="2">
    <source>
        <dbReference type="RuleBase" id="RU363034"/>
    </source>
</evidence>
<dbReference type="InterPro" id="IPR018114">
    <property type="entry name" value="TRYPSIN_HIS"/>
</dbReference>
<feature type="signal peptide" evidence="3">
    <location>
        <begin position="1"/>
        <end position="19"/>
    </location>
</feature>
<dbReference type="PANTHER" id="PTHR24260:SF136">
    <property type="entry name" value="GH08193P-RELATED"/>
    <property type="match status" value="1"/>
</dbReference>
<evidence type="ECO:0000313" key="5">
    <source>
        <dbReference type="EMBL" id="ASD64881.1"/>
    </source>
</evidence>
<dbReference type="AlphaFoldDB" id="A0A1Z3NBT0"/>
<dbReference type="InterPro" id="IPR001314">
    <property type="entry name" value="Peptidase_S1A"/>
</dbReference>
<protein>
    <submittedName>
        <fullName evidence="5">Serine protease</fullName>
    </submittedName>
</protein>
<dbReference type="SMART" id="SM00020">
    <property type="entry name" value="Tryp_SPc"/>
    <property type="match status" value="1"/>
</dbReference>
<sequence>MKKCFLSFLFLLSACAPSAQESASEHSLPDGDESAIVGGRRVTNTDPRANWVVMVRGTKGSFLFRSSGICTGAFITEDVILTAAHCLDEKDAKYDIAYGLNPLEEKRKVIRIDKVITHEDYKRDTSKLGAYDIALIKIRDPKPARLKILGLQAQPTLDQPTAYLAIGYGKTSEGSKVKERGVLHSTPTIISEINETHLIGNQKNGIGICQGDSGGPLLKADENGEPVIIGITHATFRYKGDPVTSNECYSRAAYVSVANQMDWIQKNLKLLSDHSDK</sequence>
<dbReference type="InterPro" id="IPR051333">
    <property type="entry name" value="CLIP_Serine_Protease"/>
</dbReference>
<name>A0A1Z3NBT0_BDEBC</name>